<proteinExistence type="predicted"/>
<feature type="compositionally biased region" description="Polar residues" evidence="1">
    <location>
        <begin position="714"/>
        <end position="727"/>
    </location>
</feature>
<feature type="compositionally biased region" description="Basic and acidic residues" evidence="1">
    <location>
        <begin position="463"/>
        <end position="474"/>
    </location>
</feature>
<feature type="region of interest" description="Disordered" evidence="1">
    <location>
        <begin position="953"/>
        <end position="1039"/>
    </location>
</feature>
<dbReference type="AlphaFoldDB" id="A0AAV6VX99"/>
<keyword evidence="3" id="KW-1185">Reference proteome</keyword>
<feature type="region of interest" description="Disordered" evidence="1">
    <location>
        <begin position="463"/>
        <end position="485"/>
    </location>
</feature>
<evidence type="ECO:0000313" key="3">
    <source>
        <dbReference type="Proteomes" id="UP000827092"/>
    </source>
</evidence>
<feature type="compositionally biased region" description="Polar residues" evidence="1">
    <location>
        <begin position="532"/>
        <end position="542"/>
    </location>
</feature>
<comment type="caution">
    <text evidence="2">The sequence shown here is derived from an EMBL/GenBank/DDBJ whole genome shotgun (WGS) entry which is preliminary data.</text>
</comment>
<dbReference type="Proteomes" id="UP000827092">
    <property type="component" value="Unassembled WGS sequence"/>
</dbReference>
<evidence type="ECO:0000313" key="2">
    <source>
        <dbReference type="EMBL" id="KAG8200723.1"/>
    </source>
</evidence>
<name>A0AAV6VX99_9ARAC</name>
<evidence type="ECO:0000256" key="1">
    <source>
        <dbReference type="SAM" id="MobiDB-lite"/>
    </source>
</evidence>
<gene>
    <name evidence="2" type="ORF">JTE90_022333</name>
</gene>
<dbReference type="EMBL" id="JAFNEN010000014">
    <property type="protein sequence ID" value="KAG8200723.1"/>
    <property type="molecule type" value="Genomic_DNA"/>
</dbReference>
<organism evidence="2 3">
    <name type="scientific">Oedothorax gibbosus</name>
    <dbReference type="NCBI Taxonomy" id="931172"/>
    <lineage>
        <taxon>Eukaryota</taxon>
        <taxon>Metazoa</taxon>
        <taxon>Ecdysozoa</taxon>
        <taxon>Arthropoda</taxon>
        <taxon>Chelicerata</taxon>
        <taxon>Arachnida</taxon>
        <taxon>Araneae</taxon>
        <taxon>Araneomorphae</taxon>
        <taxon>Entelegynae</taxon>
        <taxon>Araneoidea</taxon>
        <taxon>Linyphiidae</taxon>
        <taxon>Erigoninae</taxon>
        <taxon>Oedothorax</taxon>
    </lineage>
</organism>
<feature type="region of interest" description="Disordered" evidence="1">
    <location>
        <begin position="515"/>
        <end position="549"/>
    </location>
</feature>
<accession>A0AAV6VX99</accession>
<reference evidence="2 3" key="1">
    <citation type="journal article" date="2022" name="Nat. Ecol. Evol.">
        <title>A masculinizing supergene underlies an exaggerated male reproductive morph in a spider.</title>
        <authorList>
            <person name="Hendrickx F."/>
            <person name="De Corte Z."/>
            <person name="Sonet G."/>
            <person name="Van Belleghem S.M."/>
            <person name="Kostlbacher S."/>
            <person name="Vangestel C."/>
        </authorList>
    </citation>
    <scope>NUCLEOTIDE SEQUENCE [LARGE SCALE GENOMIC DNA]</scope>
    <source>
        <strain evidence="2">W744_W776</strain>
    </source>
</reference>
<feature type="compositionally biased region" description="Polar residues" evidence="1">
    <location>
        <begin position="953"/>
        <end position="1038"/>
    </location>
</feature>
<protein>
    <submittedName>
        <fullName evidence="2">Uncharacterized protein</fullName>
    </submittedName>
</protein>
<sequence>MALESNFMMLTRDLHFLFKKYIANSRLRCPPEKDLRDLIPTFNVGAQTHRRALQSKFRSWAKRMTVVNDTLFLARSKQEIIPQEMCEAVIMNLHSDNHIKIEYLILKIQQKYTWSNKDFGMEREMVIRTIAKCCHKEQCKNDVKLQMYKKSPRPYRPRNSLAVVQPTNVKDLLKSEIKKHQRTVDSNTNLKKQGAAKLSHYKYLSKSVKPDKIPLIPGIHLLRVGAGHTFKPTKIPSNEKCNNNIAMVQSVMASNLTIEKAQPNKRYVLSSLGLVNKDINSSSLNETSTYLTGTESFIRKETSGHQKHNLLSRSCESPRNIREYKKLINTVENNPDLYPKILSSSKTKFLGILELAPKQIFSKDTLSNFDFELKKQLLMNKPQTWIEDRNLRDRNKVYNLRSIGHRKYREDAKRYLYKTLKNNIYLPLRSSRHGPSYVGTQSTSNSYLKDLAKSFKVANKEYSSRISDAKKPEKAQYSSSVSKSSSHQLLKNIRETCKTNNINVNKKTWREPEVIDIASDSDEERKNEEENSFGNAGKNSLKGTKEDHRSQEKSMLFSNYCTSGALQNNEFKNRISKGIGSCCTPQDTMKSKYNYFLPKSNFSSINNCYQQDQLLRQTFPNNYQYSNSMLIPPSCRLTSQRNPRVPLTWNMCTRLQLLPRGKWNIPNCQPQKVLDDTRNVSGLNGELSKRRNSIGSKSVVWKPVIPRSDKESSSVKGTPLNQRTSDNGIKPICQERNPFRNNGFPVDNNFSSQTGGYNNFSDGFCNKNLSNVSYNNFLFPRSNIPHASVNNPSMADSTRFRLNNLNGEVDINKSEPYKPTQLNSGLFSKKYVKPIFDINLSHLSRNLAKDTSKKYEETSLSSQRLNRDTIPNARRNESNRVASNINLSNAYPDVCTNTPDFSAKNTLRMPHHEGMVYQPNHETNVPGNTIEPGTVLPYNIYTYISQIREGIKSSSKNKASRPDSSNQETSLSNKNTSSMNISKEKTSNFGYDNSSKTSCNVANLSSSDSNTTHVKQHPNNGGNLSSTEKGISTTQGNGVTRKYPHQCYDTSLLTQECLQALSKEYQITALNKKLRKKSKNDVYRRILPRINYNIPQHIGNPLYRRILPSIKDNLPQDIGYPVHRRISPVMKENLPQCMGKPSDVAENDAVKLPMEANSPTCIENTCKTLKEIRCSVCEDTTVANSKVHTKDSSKPSVDNEMQKLVSWIDDMKSSVNPPLNVLQESQKSLNDNLEVGISLIQSIRKSLRDQNSVFI</sequence>
<feature type="region of interest" description="Disordered" evidence="1">
    <location>
        <begin position="705"/>
        <end position="731"/>
    </location>
</feature>